<feature type="coiled-coil region" evidence="1">
    <location>
        <begin position="24"/>
        <end position="54"/>
    </location>
</feature>
<dbReference type="OMA" id="HIGDRIH"/>
<accession>A0A336LYX3</accession>
<feature type="coiled-coil region" evidence="1">
    <location>
        <begin position="81"/>
        <end position="133"/>
    </location>
</feature>
<reference evidence="3" key="1">
    <citation type="submission" date="2018-07" db="EMBL/GenBank/DDBJ databases">
        <authorList>
            <person name="Quirk P.G."/>
            <person name="Krulwich T.A."/>
        </authorList>
    </citation>
    <scope>NUCLEOTIDE SEQUENCE</scope>
</reference>
<sequence>MSKSQVPRTIDFVEPEADHRLRHHRILREQLHELEVTQNQMKRELSELQHHKLNDRFHVIELEQKRLASANFNLSRQVASLEKLHISMMELLEDVEEIQNKMDTSVPDLKHEISKLEFTMAQQASELNLLREEGRNNAKSVQAIAMSLSTFPNGGNNNITEESRAKITVLEKQVDKLQYDVEKIRLASTLHKDIAHSRINKKKKKSSDRTLIYKENT</sequence>
<evidence type="ECO:0000313" key="3">
    <source>
        <dbReference type="EMBL" id="SSX23184.1"/>
    </source>
</evidence>
<feature type="compositionally biased region" description="Basic and acidic residues" evidence="2">
    <location>
        <begin position="207"/>
        <end position="217"/>
    </location>
</feature>
<organism evidence="3">
    <name type="scientific">Culicoides sonorensis</name>
    <name type="common">Biting midge</name>
    <dbReference type="NCBI Taxonomy" id="179676"/>
    <lineage>
        <taxon>Eukaryota</taxon>
        <taxon>Metazoa</taxon>
        <taxon>Ecdysozoa</taxon>
        <taxon>Arthropoda</taxon>
        <taxon>Hexapoda</taxon>
        <taxon>Insecta</taxon>
        <taxon>Pterygota</taxon>
        <taxon>Neoptera</taxon>
        <taxon>Endopterygota</taxon>
        <taxon>Diptera</taxon>
        <taxon>Nematocera</taxon>
        <taxon>Chironomoidea</taxon>
        <taxon>Ceratopogonidae</taxon>
        <taxon>Ceratopogoninae</taxon>
        <taxon>Culicoides</taxon>
        <taxon>Monoculicoides</taxon>
    </lineage>
</organism>
<dbReference type="EMBL" id="UFQT01000317">
    <property type="protein sequence ID" value="SSX23184.1"/>
    <property type="molecule type" value="Genomic_DNA"/>
</dbReference>
<evidence type="ECO:0000256" key="1">
    <source>
        <dbReference type="SAM" id="Coils"/>
    </source>
</evidence>
<name>A0A336LYX3_CULSO</name>
<protein>
    <submittedName>
        <fullName evidence="3">CSON008411 protein</fullName>
    </submittedName>
</protein>
<gene>
    <name evidence="3" type="primary">CSON008411</name>
</gene>
<keyword evidence="1" id="KW-0175">Coiled coil</keyword>
<dbReference type="AlphaFoldDB" id="A0A336LYX3"/>
<proteinExistence type="predicted"/>
<evidence type="ECO:0000256" key="2">
    <source>
        <dbReference type="SAM" id="MobiDB-lite"/>
    </source>
</evidence>
<feature type="region of interest" description="Disordered" evidence="2">
    <location>
        <begin position="198"/>
        <end position="217"/>
    </location>
</feature>
<dbReference type="VEuPathDB" id="VectorBase:CSON008411"/>